<comment type="caution">
    <text evidence="1">The sequence shown here is derived from an EMBL/GenBank/DDBJ whole genome shotgun (WGS) entry which is preliminary data.</text>
</comment>
<dbReference type="AlphaFoldDB" id="A0AAE0RQ31"/>
<proteinExistence type="predicted"/>
<reference evidence="1" key="3">
    <citation type="submission" date="2023-05" db="EMBL/GenBank/DDBJ databases">
        <authorList>
            <person name="Smith C.H."/>
        </authorList>
    </citation>
    <scope>NUCLEOTIDE SEQUENCE</scope>
    <source>
        <strain evidence="1">CHS0354</strain>
        <tissue evidence="1">Mantle</tissue>
    </source>
</reference>
<protein>
    <submittedName>
        <fullName evidence="1">Uncharacterized protein</fullName>
    </submittedName>
</protein>
<accession>A0AAE0RQ31</accession>
<reference evidence="1" key="2">
    <citation type="journal article" date="2021" name="Genome Biol. Evol.">
        <title>Developing a high-quality reference genome for a parasitic bivalve with doubly uniparental inheritance (Bivalvia: Unionida).</title>
        <authorList>
            <person name="Smith C.H."/>
        </authorList>
    </citation>
    <scope>NUCLEOTIDE SEQUENCE</scope>
    <source>
        <strain evidence="1">CHS0354</strain>
        <tissue evidence="1">Mantle</tissue>
    </source>
</reference>
<dbReference type="Proteomes" id="UP001195483">
    <property type="component" value="Unassembled WGS sequence"/>
</dbReference>
<keyword evidence="2" id="KW-1185">Reference proteome</keyword>
<evidence type="ECO:0000313" key="2">
    <source>
        <dbReference type="Proteomes" id="UP001195483"/>
    </source>
</evidence>
<dbReference type="EMBL" id="JAEAOA010001578">
    <property type="protein sequence ID" value="KAK3577586.1"/>
    <property type="molecule type" value="Genomic_DNA"/>
</dbReference>
<reference evidence="1" key="1">
    <citation type="journal article" date="2021" name="Genome Biol. Evol.">
        <title>A High-Quality Reference Genome for a Parasitic Bivalve with Doubly Uniparental Inheritance (Bivalvia: Unionida).</title>
        <authorList>
            <person name="Smith C.H."/>
        </authorList>
    </citation>
    <scope>NUCLEOTIDE SEQUENCE</scope>
    <source>
        <strain evidence="1">CHS0354</strain>
    </source>
</reference>
<name>A0AAE0RQ31_9BIVA</name>
<organism evidence="1 2">
    <name type="scientific">Potamilus streckersoni</name>
    <dbReference type="NCBI Taxonomy" id="2493646"/>
    <lineage>
        <taxon>Eukaryota</taxon>
        <taxon>Metazoa</taxon>
        <taxon>Spiralia</taxon>
        <taxon>Lophotrochozoa</taxon>
        <taxon>Mollusca</taxon>
        <taxon>Bivalvia</taxon>
        <taxon>Autobranchia</taxon>
        <taxon>Heteroconchia</taxon>
        <taxon>Palaeoheterodonta</taxon>
        <taxon>Unionida</taxon>
        <taxon>Unionoidea</taxon>
        <taxon>Unionidae</taxon>
        <taxon>Ambleminae</taxon>
        <taxon>Lampsilini</taxon>
        <taxon>Potamilus</taxon>
    </lineage>
</organism>
<gene>
    <name evidence="1" type="ORF">CHS0354_026555</name>
</gene>
<sequence>MAQCNYDVTTGFSTAVVVEKAATDTVYQISALTSSNAIAVGCTVGQVGTTNQYTSTFTVDPTGAIVTPASCASAFLIVDSNTDGTADEVTFTFLVQTIDGYIFDTDAIFKWKCTTADHNNVVVETFTITCKQTVAAYGLTQNFLKDTSSALPTNGGAAAGGTDGIYVTKSGNFVPALWMKTSGISTNLKIEAVIVRCILADQTKCDDPQANVCNAGRRRRRDVEETGLQNLTTLSTRFTISLFAGSDDQLSGM</sequence>
<evidence type="ECO:0000313" key="1">
    <source>
        <dbReference type="EMBL" id="KAK3577586.1"/>
    </source>
</evidence>